<dbReference type="InterPro" id="IPR019734">
    <property type="entry name" value="TPR_rpt"/>
</dbReference>
<dbReference type="InterPro" id="IPR011990">
    <property type="entry name" value="TPR-like_helical_dom_sf"/>
</dbReference>
<proteinExistence type="predicted"/>
<evidence type="ECO:0000313" key="3">
    <source>
        <dbReference type="Proteomes" id="UP000176050"/>
    </source>
</evidence>
<dbReference type="STRING" id="1850246.LPB138_03600"/>
<dbReference type="SMART" id="SM00028">
    <property type="entry name" value="TPR"/>
    <property type="match status" value="3"/>
</dbReference>
<gene>
    <name evidence="2" type="ORF">LPB138_03600</name>
</gene>
<feature type="repeat" description="TPR" evidence="1">
    <location>
        <begin position="214"/>
        <end position="247"/>
    </location>
</feature>
<sequence>MSIKTKICSYLSILIMIVSCNTSTKSITNSEDYNKYLVNTTNKNYQLASSEFEFWTKKFKENPTQFPYLSKIASANSQLFNSTGKIEYLKEAENNLKLVNTRTGYKNSRSLRSLARNYISQHKFKAALDLLKKAEINGENLKDTHKMLFDTYLELGEYDNAFNYLSRIKNTNDFDYLIRLAKWSDHEGKLESAILYMEKAAKIAERSKNNYLMQWSYTNLADFYGHAGRIEDSYNYYLKTLNLNPNDAYAKKGIAWIVFSKERNPQEATRILNAITQKYNTPDYYLLKSEIAEYLGNSLEKEENLNFYFKLIEDTRYGDMYNAYNVLLFSKNPLKINRALEISQREIKNRPTPLSYDLLAWSYLNNGENKKALEVATKNVVGETSEPIVLYHIAEIYKANGLTEKAKNLKVELLESIYELGPLMENKIKNI</sequence>
<dbReference type="Gene3D" id="1.25.40.10">
    <property type="entry name" value="Tetratricopeptide repeat domain"/>
    <property type="match status" value="3"/>
</dbReference>
<dbReference type="KEGG" id="lul:LPB138_03600"/>
<keyword evidence="3" id="KW-1185">Reference proteome</keyword>
<protein>
    <submittedName>
        <fullName evidence="2">Cell surface protein</fullName>
    </submittedName>
</protein>
<reference evidence="2 3" key="1">
    <citation type="submission" date="2016-10" db="EMBL/GenBank/DDBJ databases">
        <title>Lutibacter sp. LPB0138, isolated from marine gastropod.</title>
        <authorList>
            <person name="Kim E."/>
            <person name="Yi H."/>
        </authorList>
    </citation>
    <scope>NUCLEOTIDE SEQUENCE [LARGE SCALE GENOMIC DNA]</scope>
    <source>
        <strain evidence="2 3">LPB0138</strain>
    </source>
</reference>
<name>A0A1D8P5K0_9FLAO</name>
<dbReference type="OrthoDB" id="1399920at2"/>
<dbReference type="SUPFAM" id="SSF48452">
    <property type="entry name" value="TPR-like"/>
    <property type="match status" value="2"/>
</dbReference>
<dbReference type="AlphaFoldDB" id="A0A1D8P5K0"/>
<evidence type="ECO:0000313" key="2">
    <source>
        <dbReference type="EMBL" id="AOW19823.1"/>
    </source>
</evidence>
<dbReference type="Pfam" id="PF13181">
    <property type="entry name" value="TPR_8"/>
    <property type="match status" value="1"/>
</dbReference>
<dbReference type="PROSITE" id="PS51257">
    <property type="entry name" value="PROKAR_LIPOPROTEIN"/>
    <property type="match status" value="1"/>
</dbReference>
<accession>A0A1D8P5K0</accession>
<dbReference type="PROSITE" id="PS50005">
    <property type="entry name" value="TPR"/>
    <property type="match status" value="1"/>
</dbReference>
<dbReference type="Proteomes" id="UP000176050">
    <property type="component" value="Chromosome"/>
</dbReference>
<evidence type="ECO:0000256" key="1">
    <source>
        <dbReference type="PROSITE-ProRule" id="PRU00339"/>
    </source>
</evidence>
<keyword evidence="1" id="KW-0802">TPR repeat</keyword>
<organism evidence="2 3">
    <name type="scientific">Urechidicola croceus</name>
    <dbReference type="NCBI Taxonomy" id="1850246"/>
    <lineage>
        <taxon>Bacteria</taxon>
        <taxon>Pseudomonadati</taxon>
        <taxon>Bacteroidota</taxon>
        <taxon>Flavobacteriia</taxon>
        <taxon>Flavobacteriales</taxon>
        <taxon>Flavobacteriaceae</taxon>
        <taxon>Urechidicola</taxon>
    </lineage>
</organism>
<dbReference type="RefSeq" id="WP_070235962.1">
    <property type="nucleotide sequence ID" value="NZ_CP017478.1"/>
</dbReference>
<dbReference type="EMBL" id="CP017478">
    <property type="protein sequence ID" value="AOW19823.1"/>
    <property type="molecule type" value="Genomic_DNA"/>
</dbReference>